<name>A0ABS2NFB5_9BACI</name>
<evidence type="ECO:0000313" key="1">
    <source>
        <dbReference type="EMBL" id="MBM7586537.1"/>
    </source>
</evidence>
<dbReference type="RefSeq" id="WP_205173749.1">
    <property type="nucleotide sequence ID" value="NZ_JAFBDZ010000003.1"/>
</dbReference>
<dbReference type="InterPro" id="IPR020908">
    <property type="entry name" value="UPF0738"/>
</dbReference>
<dbReference type="EMBL" id="JAFBDZ010000003">
    <property type="protein sequence ID" value="MBM7586537.1"/>
    <property type="molecule type" value="Genomic_DNA"/>
</dbReference>
<evidence type="ECO:0000313" key="2">
    <source>
        <dbReference type="Proteomes" id="UP001646157"/>
    </source>
</evidence>
<protein>
    <submittedName>
        <fullName evidence="1">Uncharacterized protein</fullName>
    </submittedName>
</protein>
<organism evidence="1 2">
    <name type="scientific">Rossellomorea pakistanensis</name>
    <dbReference type="NCBI Taxonomy" id="992288"/>
    <lineage>
        <taxon>Bacteria</taxon>
        <taxon>Bacillati</taxon>
        <taxon>Bacillota</taxon>
        <taxon>Bacilli</taxon>
        <taxon>Bacillales</taxon>
        <taxon>Bacillaceae</taxon>
        <taxon>Rossellomorea</taxon>
    </lineage>
</organism>
<dbReference type="Proteomes" id="UP001646157">
    <property type="component" value="Unassembled WGS sequence"/>
</dbReference>
<gene>
    <name evidence="1" type="ORF">JOC86_003089</name>
</gene>
<dbReference type="Pfam" id="PF19785">
    <property type="entry name" value="UPF0738"/>
    <property type="match status" value="1"/>
</dbReference>
<proteinExistence type="predicted"/>
<comment type="caution">
    <text evidence="1">The sequence shown here is derived from an EMBL/GenBank/DDBJ whole genome shotgun (WGS) entry which is preliminary data.</text>
</comment>
<keyword evidence="2" id="KW-1185">Reference proteome</keyword>
<accession>A0ABS2NFB5</accession>
<sequence>MRQNIHIIKSTIDEKGLHLHTEESLEGLAPTGQIIADSDNLSFIYLAETKDDYAHIRIEAKVWDDVKEALDKELNVFVVNEKESLKLESFQEELSYLIENIEGNGNYGEVMVSRVESVFLPKG</sequence>
<reference evidence="1 2" key="1">
    <citation type="submission" date="2021-01" db="EMBL/GenBank/DDBJ databases">
        <title>Genomic Encyclopedia of Type Strains, Phase IV (KMG-IV): sequencing the most valuable type-strain genomes for metagenomic binning, comparative biology and taxonomic classification.</title>
        <authorList>
            <person name="Goeker M."/>
        </authorList>
    </citation>
    <scope>NUCLEOTIDE SEQUENCE [LARGE SCALE GENOMIC DNA]</scope>
    <source>
        <strain evidence="1 2">DSM 24834</strain>
    </source>
</reference>